<dbReference type="InterPro" id="IPR004197">
    <property type="entry name" value="Cellulase_Ig-like"/>
</dbReference>
<dbReference type="Gene3D" id="1.50.10.10">
    <property type="match status" value="1"/>
</dbReference>
<dbReference type="SUPFAM" id="SSF48208">
    <property type="entry name" value="Six-hairpin glycosidases"/>
    <property type="match status" value="1"/>
</dbReference>
<name>A0A1I6FEA3_9PSEU</name>
<dbReference type="EMBL" id="FOYL01000012">
    <property type="protein sequence ID" value="SFR28077.1"/>
    <property type="molecule type" value="Genomic_DNA"/>
</dbReference>
<feature type="domain" description="Cellulase Ig-like" evidence="8">
    <location>
        <begin position="30"/>
        <end position="108"/>
    </location>
</feature>
<keyword evidence="4" id="KW-0326">Glycosidase</keyword>
<evidence type="ECO:0000256" key="4">
    <source>
        <dbReference type="ARBA" id="ARBA00023295"/>
    </source>
</evidence>
<keyword evidence="3" id="KW-0119">Carbohydrate metabolism</keyword>
<dbReference type="AlphaFoldDB" id="A0A1I6FEA3"/>
<dbReference type="CDD" id="cd02850">
    <property type="entry name" value="E_set_Cellulase_N"/>
    <property type="match status" value="1"/>
</dbReference>
<dbReference type="InterPro" id="IPR014756">
    <property type="entry name" value="Ig_E-set"/>
</dbReference>
<evidence type="ECO:0000313" key="10">
    <source>
        <dbReference type="Proteomes" id="UP000198583"/>
    </source>
</evidence>
<dbReference type="PROSITE" id="PS51257">
    <property type="entry name" value="PROKAR_LIPOPROTEIN"/>
    <property type="match status" value="1"/>
</dbReference>
<sequence>MRIPVIATVVLLGVSACAPAAGADARFALVRVDQVGYTADERKHAYVVSQRSSSGAWFRVVDESGETVLSGTTGASTGSWNAKYRAVSVLDLSDLTTPGRYRVEVSGAVTGKSPEFRVGTRQELFGGLAAGNVRFFRSQRDGANVDGSLLRRKPSHLADRSANVYAPPRIDMEAYRLLDPALTRIGGPVDVEGGWFDAGDFLKFTHTTSYATAQLLLAQRDGSGDTELAAEARHGVEWLRKMWTGDVLYAQVGIGVGNETVRTDHDVWRLPEDDDRLDAPPGSVDHHIKHRPVFPANQPGAPISPNLAGRVAAVFALSAQLNAEHDRTNAAEQLRIAAEIYARADHDPGALVTAYPPEYYPESSWLDDLEFGATELALAARALGDPREGGWTAEADQWAARYVDSGSRGSPGIADVSAMAHADLAGLVGDSRRQQLIDDVRRPLQDAVALAGQDRFASGVAYWDWDAVPHTFGLMITALLNRKLTGDTSFDEFLTRQRNWVLGANPWGVSFVIGAGTTSLRCASHQVANLTGEVPVGAVVNGPNAAKHFDELNTFPTLRACPEDGGNPHAEFDGRGARFLDHAGAWASAEVAIDFTSTALLAFTLAAR</sequence>
<dbReference type="PANTHER" id="PTHR22298">
    <property type="entry name" value="ENDO-1,4-BETA-GLUCANASE"/>
    <property type="match status" value="1"/>
</dbReference>
<accession>A0A1I6FEA3</accession>
<dbReference type="SUPFAM" id="SSF81296">
    <property type="entry name" value="E set domains"/>
    <property type="match status" value="1"/>
</dbReference>
<dbReference type="GO" id="GO:0008810">
    <property type="term" value="F:cellulase activity"/>
    <property type="evidence" value="ECO:0007669"/>
    <property type="project" value="InterPro"/>
</dbReference>
<dbReference type="InterPro" id="IPR001701">
    <property type="entry name" value="Glyco_hydro_9"/>
</dbReference>
<protein>
    <submittedName>
        <fullName evidence="9">N-terminal ig-like domain of cellulase</fullName>
    </submittedName>
</protein>
<evidence type="ECO:0000313" key="9">
    <source>
        <dbReference type="EMBL" id="SFR28077.1"/>
    </source>
</evidence>
<keyword evidence="2" id="KW-0378">Hydrolase</keyword>
<dbReference type="OrthoDB" id="9808897at2"/>
<gene>
    <name evidence="9" type="ORF">SAMN04488564_112188</name>
</gene>
<feature type="chain" id="PRO_5039520782" evidence="6">
    <location>
        <begin position="21"/>
        <end position="608"/>
    </location>
</feature>
<keyword evidence="5" id="KW-0624">Polysaccharide degradation</keyword>
<dbReference type="Proteomes" id="UP000198583">
    <property type="component" value="Unassembled WGS sequence"/>
</dbReference>
<proteinExistence type="inferred from homology"/>
<evidence type="ECO:0000256" key="1">
    <source>
        <dbReference type="ARBA" id="ARBA00007072"/>
    </source>
</evidence>
<evidence type="ECO:0000256" key="3">
    <source>
        <dbReference type="ARBA" id="ARBA00023277"/>
    </source>
</evidence>
<evidence type="ECO:0000256" key="6">
    <source>
        <dbReference type="SAM" id="SignalP"/>
    </source>
</evidence>
<dbReference type="InterPro" id="IPR008928">
    <property type="entry name" value="6-hairpin_glycosidase_sf"/>
</dbReference>
<dbReference type="Pfam" id="PF02927">
    <property type="entry name" value="CelD_N"/>
    <property type="match status" value="1"/>
</dbReference>
<dbReference type="RefSeq" id="WP_093603750.1">
    <property type="nucleotide sequence ID" value="NZ_FOYL01000012.1"/>
</dbReference>
<feature type="domain" description="Glycoside hydrolase family 9" evidence="7">
    <location>
        <begin position="130"/>
        <end position="600"/>
    </location>
</feature>
<evidence type="ECO:0000256" key="5">
    <source>
        <dbReference type="ARBA" id="ARBA00023326"/>
    </source>
</evidence>
<dbReference type="Pfam" id="PF00759">
    <property type="entry name" value="Glyco_hydro_9"/>
    <property type="match status" value="1"/>
</dbReference>
<dbReference type="InterPro" id="IPR013783">
    <property type="entry name" value="Ig-like_fold"/>
</dbReference>
<organism evidence="9 10">
    <name type="scientific">Lentzea waywayandensis</name>
    <dbReference type="NCBI Taxonomy" id="84724"/>
    <lineage>
        <taxon>Bacteria</taxon>
        <taxon>Bacillati</taxon>
        <taxon>Actinomycetota</taxon>
        <taxon>Actinomycetes</taxon>
        <taxon>Pseudonocardiales</taxon>
        <taxon>Pseudonocardiaceae</taxon>
        <taxon>Lentzea</taxon>
    </lineage>
</organism>
<dbReference type="InterPro" id="IPR012341">
    <property type="entry name" value="6hp_glycosidase-like_sf"/>
</dbReference>
<reference evidence="10" key="1">
    <citation type="submission" date="2016-10" db="EMBL/GenBank/DDBJ databases">
        <authorList>
            <person name="Varghese N."/>
            <person name="Submissions S."/>
        </authorList>
    </citation>
    <scope>NUCLEOTIDE SEQUENCE [LARGE SCALE GENOMIC DNA]</scope>
    <source>
        <strain evidence="10">DSM 44232</strain>
    </source>
</reference>
<keyword evidence="6" id="KW-0732">Signal</keyword>
<evidence type="ECO:0000256" key="2">
    <source>
        <dbReference type="ARBA" id="ARBA00022801"/>
    </source>
</evidence>
<keyword evidence="10" id="KW-1185">Reference proteome</keyword>
<dbReference type="Gene3D" id="2.60.40.10">
    <property type="entry name" value="Immunoglobulins"/>
    <property type="match status" value="1"/>
</dbReference>
<feature type="signal peptide" evidence="6">
    <location>
        <begin position="1"/>
        <end position="20"/>
    </location>
</feature>
<dbReference type="GO" id="GO:0000272">
    <property type="term" value="P:polysaccharide catabolic process"/>
    <property type="evidence" value="ECO:0007669"/>
    <property type="project" value="UniProtKB-KW"/>
</dbReference>
<comment type="similarity">
    <text evidence="1">Belongs to the glycosyl hydrolase 9 (cellulase E) family.</text>
</comment>
<evidence type="ECO:0000259" key="7">
    <source>
        <dbReference type="Pfam" id="PF00759"/>
    </source>
</evidence>
<dbReference type="STRING" id="84724.SAMN04488564_112188"/>
<evidence type="ECO:0000259" key="8">
    <source>
        <dbReference type="Pfam" id="PF02927"/>
    </source>
</evidence>